<accession>A0ABS4G3T8</accession>
<keyword evidence="3" id="KW-1185">Reference proteome</keyword>
<reference evidence="2 3" key="1">
    <citation type="submission" date="2021-03" db="EMBL/GenBank/DDBJ databases">
        <title>Genomic Encyclopedia of Type Strains, Phase IV (KMG-IV): sequencing the most valuable type-strain genomes for metagenomic binning, comparative biology and taxonomic classification.</title>
        <authorList>
            <person name="Goeker M."/>
        </authorList>
    </citation>
    <scope>NUCLEOTIDE SEQUENCE [LARGE SCALE GENOMIC DNA]</scope>
    <source>
        <strain evidence="2 3">DSM 6139</strain>
    </source>
</reference>
<dbReference type="PROSITE" id="PS50113">
    <property type="entry name" value="PAC"/>
    <property type="match status" value="1"/>
</dbReference>
<dbReference type="Pfam" id="PF08348">
    <property type="entry name" value="PAS_6"/>
    <property type="match status" value="1"/>
</dbReference>
<evidence type="ECO:0000313" key="2">
    <source>
        <dbReference type="EMBL" id="MBP1919218.1"/>
    </source>
</evidence>
<feature type="domain" description="PAC" evidence="1">
    <location>
        <begin position="69"/>
        <end position="122"/>
    </location>
</feature>
<proteinExistence type="predicted"/>
<protein>
    <submittedName>
        <fullName evidence="2">Transcriptional regulator YheO</fullName>
    </submittedName>
</protein>
<dbReference type="InterPro" id="IPR013559">
    <property type="entry name" value="YheO"/>
</dbReference>
<dbReference type="RefSeq" id="WP_209459425.1">
    <property type="nucleotide sequence ID" value="NZ_JAGGKC010000012.1"/>
</dbReference>
<name>A0ABS4G3T8_9CLOT</name>
<dbReference type="PANTHER" id="PTHR35568:SF1">
    <property type="entry name" value="TRANSCRIPTIONAL REGULATOR DAUR"/>
    <property type="match status" value="1"/>
</dbReference>
<gene>
    <name evidence="2" type="ORF">J2Z34_001706</name>
</gene>
<dbReference type="Proteomes" id="UP001519271">
    <property type="component" value="Unassembled WGS sequence"/>
</dbReference>
<dbReference type="Pfam" id="PF13309">
    <property type="entry name" value="HTH_22"/>
    <property type="match status" value="1"/>
</dbReference>
<dbReference type="PANTHER" id="PTHR35568">
    <property type="entry name" value="TRANSCRIPTIONAL REGULATOR DAUR"/>
    <property type="match status" value="1"/>
</dbReference>
<dbReference type="InterPro" id="IPR039445">
    <property type="entry name" value="DauR-like_HTH"/>
</dbReference>
<comment type="caution">
    <text evidence="2">The sequence shown here is derived from an EMBL/GenBank/DDBJ whole genome shotgun (WGS) entry which is preliminary data.</text>
</comment>
<evidence type="ECO:0000259" key="1">
    <source>
        <dbReference type="PROSITE" id="PS50113"/>
    </source>
</evidence>
<dbReference type="InterPro" id="IPR039446">
    <property type="entry name" value="DauR-like"/>
</dbReference>
<organism evidence="2 3">
    <name type="scientific">Youngiibacter multivorans</name>
    <dbReference type="NCBI Taxonomy" id="937251"/>
    <lineage>
        <taxon>Bacteria</taxon>
        <taxon>Bacillati</taxon>
        <taxon>Bacillota</taxon>
        <taxon>Clostridia</taxon>
        <taxon>Eubacteriales</taxon>
        <taxon>Clostridiaceae</taxon>
        <taxon>Youngiibacter</taxon>
    </lineage>
</organism>
<sequence length="214" mass="23972">MDWKMDFLSRLANGLAKQFGSNCEIVIHDLAGGTRESSIIVIENGHVSNRKVGDGPSSVVLETLAKDPSEVEDQLCYLTEVDGKMLKSSTIYIRDDEGRITGIMGINYDISRMVMFQNELSDILKVDTSASKESRHIPHDVNSLLDDLIERAVKEVGSPVAYMSREDKIKAIKYLDSHGAFLITKSGDKISSYFGISKYTMYSYLDKDKDKEKE</sequence>
<dbReference type="InterPro" id="IPR000700">
    <property type="entry name" value="PAS-assoc_C"/>
</dbReference>
<dbReference type="EMBL" id="JAGGKC010000012">
    <property type="protein sequence ID" value="MBP1919218.1"/>
    <property type="molecule type" value="Genomic_DNA"/>
</dbReference>
<evidence type="ECO:0000313" key="3">
    <source>
        <dbReference type="Proteomes" id="UP001519271"/>
    </source>
</evidence>